<proteinExistence type="predicted"/>
<feature type="domain" description="C-methyltransferase" evidence="2">
    <location>
        <begin position="248"/>
        <end position="404"/>
    </location>
</feature>
<evidence type="ECO:0008006" key="5">
    <source>
        <dbReference type="Google" id="ProtNLM"/>
    </source>
</evidence>
<sequence>MGGFKTITKCRSCASGEIRPFFSLGAQPPANALPLGSSKKEKAYPLSLDRCARCGLVQLHETVDKRFLFSHYLWVTGTSGTARAFAEQFSRACLARAGDMTASYVLEIASNDGTFLIPFQKKGYRVLGVDPAKNLVALARRLKVPTTCAFFGKREAERIRARRGAAGLVIARNVLPHVANTRDFVAGLAAAVHEEGVVVVEAHYAKIMLEELHYDSIYHEHLCYFTFKTLERLLNEFGLFVFDATRSPISGGSIVVYASKTKRPERVSVRRLRATETKDGTNSLSSWRDFAKRAREHRRAFVSLLRREVLAKKRIVGYGASARSSTLLNFCKINRRVIEAIADQNPLKHGRWTVGSQIPIKDPAEVFAMHPDVVCILAWNFKDEIMRNARRIYGYRGPFIVPLPFKPAKIL</sequence>
<dbReference type="Pfam" id="PF08484">
    <property type="entry name" value="Methyltransf_14"/>
    <property type="match status" value="1"/>
</dbReference>
<dbReference type="STRING" id="1802274.A3J58_00030"/>
<dbReference type="Proteomes" id="UP000178510">
    <property type="component" value="Unassembled WGS sequence"/>
</dbReference>
<dbReference type="EMBL" id="MHQM01000035">
    <property type="protein sequence ID" value="OHA02928.1"/>
    <property type="molecule type" value="Genomic_DNA"/>
</dbReference>
<dbReference type="AlphaFoldDB" id="A0A1G2KTW5"/>
<dbReference type="Gene3D" id="3.40.50.150">
    <property type="entry name" value="Vaccinia Virus protein VP39"/>
    <property type="match status" value="1"/>
</dbReference>
<dbReference type="PANTHER" id="PTHR43861">
    <property type="entry name" value="TRANS-ACONITATE 2-METHYLTRANSFERASE-RELATED"/>
    <property type="match status" value="1"/>
</dbReference>
<protein>
    <recommendedName>
        <fullName evidence="5">Methyltransferase</fullName>
    </recommendedName>
</protein>
<dbReference type="PANTHER" id="PTHR43861:SF5">
    <property type="entry name" value="BLL5978 PROTEIN"/>
    <property type="match status" value="1"/>
</dbReference>
<dbReference type="InterPro" id="IPR013691">
    <property type="entry name" value="MeTrfase_14"/>
</dbReference>
<dbReference type="SUPFAM" id="SSF53335">
    <property type="entry name" value="S-adenosyl-L-methionine-dependent methyltransferases"/>
    <property type="match status" value="1"/>
</dbReference>
<dbReference type="Gene3D" id="6.20.50.110">
    <property type="entry name" value="Methyltransferase, zinc-binding domain"/>
    <property type="match status" value="1"/>
</dbReference>
<evidence type="ECO:0000259" key="2">
    <source>
        <dbReference type="Pfam" id="PF08484"/>
    </source>
</evidence>
<gene>
    <name evidence="3" type="ORF">A3J58_00030</name>
</gene>
<comment type="caution">
    <text evidence="3">The sequence shown here is derived from an EMBL/GenBank/DDBJ whole genome shotgun (WGS) entry which is preliminary data.</text>
</comment>
<dbReference type="InterPro" id="IPR029063">
    <property type="entry name" value="SAM-dependent_MTases_sf"/>
</dbReference>
<reference evidence="3 4" key="1">
    <citation type="journal article" date="2016" name="Nat. Commun.">
        <title>Thousands of microbial genomes shed light on interconnected biogeochemical processes in an aquifer system.</title>
        <authorList>
            <person name="Anantharaman K."/>
            <person name="Brown C.T."/>
            <person name="Hug L.A."/>
            <person name="Sharon I."/>
            <person name="Castelle C.J."/>
            <person name="Probst A.J."/>
            <person name="Thomas B.C."/>
            <person name="Singh A."/>
            <person name="Wilkins M.J."/>
            <person name="Karaoz U."/>
            <person name="Brodie E.L."/>
            <person name="Williams K.H."/>
            <person name="Hubbard S.S."/>
            <person name="Banfield J.F."/>
        </authorList>
    </citation>
    <scope>NUCLEOTIDE SEQUENCE [LARGE SCALE GENOMIC DNA]</scope>
</reference>
<dbReference type="InterPro" id="IPR013630">
    <property type="entry name" value="Methyltransf_Zn-bd_dom_put"/>
</dbReference>
<organism evidence="3 4">
    <name type="scientific">Candidatus Sungbacteria bacterium RIFCSPHIGHO2_02_FULL_52_23</name>
    <dbReference type="NCBI Taxonomy" id="1802274"/>
    <lineage>
        <taxon>Bacteria</taxon>
        <taxon>Candidatus Sungiibacteriota</taxon>
    </lineage>
</organism>
<dbReference type="Gene3D" id="3.40.50.720">
    <property type="entry name" value="NAD(P)-binding Rossmann-like Domain"/>
    <property type="match status" value="1"/>
</dbReference>
<name>A0A1G2KTW5_9BACT</name>
<dbReference type="Pfam" id="PF08421">
    <property type="entry name" value="Methyltransf_13"/>
    <property type="match status" value="1"/>
</dbReference>
<evidence type="ECO:0000259" key="1">
    <source>
        <dbReference type="Pfam" id="PF08421"/>
    </source>
</evidence>
<dbReference type="Pfam" id="PF13489">
    <property type="entry name" value="Methyltransf_23"/>
    <property type="match status" value="1"/>
</dbReference>
<evidence type="ECO:0000313" key="4">
    <source>
        <dbReference type="Proteomes" id="UP000178510"/>
    </source>
</evidence>
<evidence type="ECO:0000313" key="3">
    <source>
        <dbReference type="EMBL" id="OHA02928.1"/>
    </source>
</evidence>
<accession>A0A1G2KTW5</accession>
<dbReference type="InterPro" id="IPR038576">
    <property type="entry name" value="Methyltransf_Zn-bd_dom_put_sf"/>
</dbReference>
<feature type="domain" description="Methyltransferase putative zinc binding" evidence="1">
    <location>
        <begin position="10"/>
        <end position="69"/>
    </location>
</feature>